<evidence type="ECO:0000313" key="1">
    <source>
        <dbReference type="EMBL" id="DAD66790.1"/>
    </source>
</evidence>
<proteinExistence type="predicted"/>
<name>A0A8S5LA65_9CAUD</name>
<reference evidence="1" key="1">
    <citation type="journal article" date="2021" name="Proc. Natl. Acad. Sci. U.S.A.">
        <title>A Catalog of Tens of Thousands of Viruses from Human Metagenomes Reveals Hidden Associations with Chronic Diseases.</title>
        <authorList>
            <person name="Tisza M.J."/>
            <person name="Buck C.B."/>
        </authorList>
    </citation>
    <scope>NUCLEOTIDE SEQUENCE</scope>
    <source>
        <strain evidence="1">CtPuP5</strain>
    </source>
</reference>
<accession>A0A8S5LA65</accession>
<dbReference type="EMBL" id="BK014662">
    <property type="protein sequence ID" value="DAD66790.1"/>
    <property type="molecule type" value="Genomic_DNA"/>
</dbReference>
<organism evidence="1">
    <name type="scientific">Myoviridae sp. ctPuP5</name>
    <dbReference type="NCBI Taxonomy" id="2823543"/>
    <lineage>
        <taxon>Viruses</taxon>
        <taxon>Duplodnaviria</taxon>
        <taxon>Heunggongvirae</taxon>
        <taxon>Uroviricota</taxon>
        <taxon>Caudoviricetes</taxon>
    </lineage>
</organism>
<protein>
    <submittedName>
        <fullName evidence="1">Uncharacterized protein</fullName>
    </submittedName>
</protein>
<sequence length="430" mass="49435">MAKTEEQRKKELAILKATNELLEESKEKTLLRGHKEEAELIEHAALENKEKLKLLGANEKDLDKVQYKEPSPEEVEKYERYCRNRGIDPNNAYNKSLITSVETSTSSLSTIEQIEPIESIITPEETDYNLEVSDEYSDDVQYDVLPLPSNGETYSHKKNRLPVSFLTASDEDFITSPNLYRDGKIIDVLLRRKIIDKTIDPNSLCKGDRDAIVLWLRATGYGPEFPITVHDPELDTEYETVIDLTKIETKPFTLKGDENGHFDYQTKTGNLIKFKFLNHYDELKLIEMSREDNLNVKRFRLNRIVEELKTDLKSDKVLSLNDRNKLSTSIGTLESWAKNIKTKNVVEQERAITNTMLLSIVSVNGNSNKDYIKKYVNTMPAREAFDFRKYIIQNEPGMNFEITVNRPENLGGGSFKTFLNIDTSIFINIA</sequence>